<keyword evidence="3" id="KW-1185">Reference proteome</keyword>
<organism evidence="2 3">
    <name type="scientific">Algimonas arctica</name>
    <dbReference type="NCBI Taxonomy" id="1479486"/>
    <lineage>
        <taxon>Bacteria</taxon>
        <taxon>Pseudomonadati</taxon>
        <taxon>Pseudomonadota</taxon>
        <taxon>Alphaproteobacteria</taxon>
        <taxon>Maricaulales</taxon>
        <taxon>Robiginitomaculaceae</taxon>
        <taxon>Algimonas</taxon>
    </lineage>
</organism>
<dbReference type="Gene3D" id="1.20.1330.10">
    <property type="entry name" value="f41 fragment of flagellin, N-terminal domain"/>
    <property type="match status" value="1"/>
</dbReference>
<keyword evidence="2" id="KW-0969">Cilium</keyword>
<keyword evidence="2" id="KW-0966">Cell projection</keyword>
<gene>
    <name evidence="2" type="primary">flgL</name>
    <name evidence="2" type="ORF">GCM10009069_10710</name>
</gene>
<reference evidence="2" key="1">
    <citation type="journal article" date="2014" name="Int. J. Syst. Evol. Microbiol.">
        <title>Complete genome sequence of Corynebacterium casei LMG S-19264T (=DSM 44701T), isolated from a smear-ripened cheese.</title>
        <authorList>
            <consortium name="US DOE Joint Genome Institute (JGI-PGF)"/>
            <person name="Walter F."/>
            <person name="Albersmeier A."/>
            <person name="Kalinowski J."/>
            <person name="Ruckert C."/>
        </authorList>
    </citation>
    <scope>NUCLEOTIDE SEQUENCE</scope>
    <source>
        <strain evidence="2">KCTC 32513</strain>
    </source>
</reference>
<dbReference type="EMBL" id="BMZH01000003">
    <property type="protein sequence ID" value="GHA89460.1"/>
    <property type="molecule type" value="Genomic_DNA"/>
</dbReference>
<dbReference type="AlphaFoldDB" id="A0A8J3CR90"/>
<dbReference type="Pfam" id="PF00700">
    <property type="entry name" value="Flagellin_C"/>
    <property type="match status" value="1"/>
</dbReference>
<dbReference type="InterPro" id="IPR046358">
    <property type="entry name" value="Flagellin_C"/>
</dbReference>
<accession>A0A8J3CR90</accession>
<feature type="domain" description="Flagellin C-terminal" evidence="1">
    <location>
        <begin position="261"/>
        <end position="331"/>
    </location>
</feature>
<keyword evidence="2" id="KW-0282">Flagellum</keyword>
<evidence type="ECO:0000259" key="1">
    <source>
        <dbReference type="Pfam" id="PF00700"/>
    </source>
</evidence>
<dbReference type="SUPFAM" id="SSF64518">
    <property type="entry name" value="Phase 1 flagellin"/>
    <property type="match status" value="1"/>
</dbReference>
<evidence type="ECO:0000313" key="2">
    <source>
        <dbReference type="EMBL" id="GHA89460.1"/>
    </source>
</evidence>
<sequence length="332" mass="34988">MQFSLTPDILFNTRQSRQNATLRARLETVGQEAITGRRTDVLQATNGQIGDAFLLEKASQDISRQVGMANLATARLDGATNSISTIRETLIDFSSDARVSFETGSSNEFALMASGAEDALSHVMSSLSLRHGTRHLFSGTQSAGGPLASQEELQTAINAAISGAASGTDAVTAINDYFGAGGGFETDIYQGSVEDGPRLHITDTDSFDPLPKADDQLFRDMMQGFAMIAGASQAATEADRDQLIEAGINLLNGAVDGALVTESRLGAAQQSIERIEAGLQTEASLVSTTLSKLLGRDVFDAAAELQALEGQLEASYTVTGRLGSLSLANFLR</sequence>
<proteinExistence type="predicted"/>
<reference evidence="2" key="2">
    <citation type="submission" date="2020-09" db="EMBL/GenBank/DDBJ databases">
        <authorList>
            <person name="Sun Q."/>
            <person name="Kim S."/>
        </authorList>
    </citation>
    <scope>NUCLEOTIDE SEQUENCE</scope>
    <source>
        <strain evidence="2">KCTC 32513</strain>
    </source>
</reference>
<evidence type="ECO:0000313" key="3">
    <source>
        <dbReference type="Proteomes" id="UP000634004"/>
    </source>
</evidence>
<comment type="caution">
    <text evidence="2">The sequence shown here is derived from an EMBL/GenBank/DDBJ whole genome shotgun (WGS) entry which is preliminary data.</text>
</comment>
<protein>
    <submittedName>
        <fullName evidence="2">Flagellin</fullName>
    </submittedName>
</protein>
<dbReference type="RefSeq" id="WP_189496184.1">
    <property type="nucleotide sequence ID" value="NZ_BMZH01000003.1"/>
</dbReference>
<name>A0A8J3CR90_9PROT</name>
<dbReference type="Proteomes" id="UP000634004">
    <property type="component" value="Unassembled WGS sequence"/>
</dbReference>